<comment type="caution">
    <text evidence="2">The sequence shown here is derived from an EMBL/GenBank/DDBJ whole genome shotgun (WGS) entry which is preliminary data.</text>
</comment>
<feature type="transmembrane region" description="Helical" evidence="1">
    <location>
        <begin position="63"/>
        <end position="84"/>
    </location>
</feature>
<gene>
    <name evidence="2" type="ORF">GYA55_06125</name>
</gene>
<organism evidence="2 3">
    <name type="scientific">SAR324 cluster bacterium</name>
    <dbReference type="NCBI Taxonomy" id="2024889"/>
    <lineage>
        <taxon>Bacteria</taxon>
        <taxon>Deltaproteobacteria</taxon>
        <taxon>SAR324 cluster</taxon>
    </lineage>
</organism>
<keyword evidence="1" id="KW-1133">Transmembrane helix</keyword>
<reference evidence="2 3" key="1">
    <citation type="journal article" date="2020" name="Biotechnol. Biofuels">
        <title>New insights from the biogas microbiome by comprehensive genome-resolved metagenomics of nearly 1600 species originating from multiple anaerobic digesters.</title>
        <authorList>
            <person name="Campanaro S."/>
            <person name="Treu L."/>
            <person name="Rodriguez-R L.M."/>
            <person name="Kovalovszki A."/>
            <person name="Ziels R.M."/>
            <person name="Maus I."/>
            <person name="Zhu X."/>
            <person name="Kougias P.G."/>
            <person name="Basile A."/>
            <person name="Luo G."/>
            <person name="Schluter A."/>
            <person name="Konstantinidis K.T."/>
            <person name="Angelidaki I."/>
        </authorList>
    </citation>
    <scope>NUCLEOTIDE SEQUENCE [LARGE SCALE GENOMIC DNA]</scope>
    <source>
        <strain evidence="2">AS27yjCOA_65</strain>
    </source>
</reference>
<dbReference type="Proteomes" id="UP000524246">
    <property type="component" value="Unassembled WGS sequence"/>
</dbReference>
<keyword evidence="1" id="KW-0472">Membrane</keyword>
<dbReference type="AlphaFoldDB" id="A0A7X9FRB4"/>
<name>A0A7X9FRB4_9DELT</name>
<protein>
    <submittedName>
        <fullName evidence="2">Uncharacterized protein</fullName>
    </submittedName>
</protein>
<evidence type="ECO:0000313" key="2">
    <source>
        <dbReference type="EMBL" id="NMC62731.1"/>
    </source>
</evidence>
<sequence>MNSSVVKPVYNSEDNPQNLEDLKQRETLELSVEEKLILKERLNKKQGKEFGIFRVETKLFRSLPFLLAFSLTIMNAFLYVYLALHDFPAIDKRSADIIMQETFGKDYAFFSPVYEFLTETNPIEELSFPEFKLALTKLNGNISKLGVPTRYTFSQHSFHFRGDSIYWSAPIIEGTTTFKPKVD</sequence>
<evidence type="ECO:0000256" key="1">
    <source>
        <dbReference type="SAM" id="Phobius"/>
    </source>
</evidence>
<accession>A0A7X9FRB4</accession>
<evidence type="ECO:0000313" key="3">
    <source>
        <dbReference type="Proteomes" id="UP000524246"/>
    </source>
</evidence>
<dbReference type="EMBL" id="JAAZON010000265">
    <property type="protein sequence ID" value="NMC62731.1"/>
    <property type="molecule type" value="Genomic_DNA"/>
</dbReference>
<keyword evidence="1" id="KW-0812">Transmembrane</keyword>
<proteinExistence type="predicted"/>